<dbReference type="PANTHER" id="PTHR30055">
    <property type="entry name" value="HTH-TYPE TRANSCRIPTIONAL REGULATOR RUTR"/>
    <property type="match status" value="1"/>
</dbReference>
<evidence type="ECO:0000256" key="4">
    <source>
        <dbReference type="SAM" id="MobiDB-lite"/>
    </source>
</evidence>
<comment type="caution">
    <text evidence="6">The sequence shown here is derived from an EMBL/GenBank/DDBJ whole genome shotgun (WGS) entry which is preliminary data.</text>
</comment>
<keyword evidence="1" id="KW-0805">Transcription regulation</keyword>
<protein>
    <submittedName>
        <fullName evidence="7">TetR family transcriptional regulator</fullName>
    </submittedName>
    <submittedName>
        <fullName evidence="6">TetR/AcrR family transcriptional regulator</fullName>
    </submittedName>
</protein>
<keyword evidence="3" id="KW-0804">Transcription</keyword>
<dbReference type="Gene3D" id="1.10.357.10">
    <property type="entry name" value="Tetracycline Repressor, domain 2"/>
    <property type="match status" value="1"/>
</dbReference>
<dbReference type="Proteomes" id="UP001207588">
    <property type="component" value="Unassembled WGS sequence"/>
</dbReference>
<keyword evidence="2" id="KW-0238">DNA-binding</keyword>
<dbReference type="AlphaFoldDB" id="A0AAW5S530"/>
<dbReference type="GO" id="GO:0003700">
    <property type="term" value="F:DNA-binding transcription factor activity"/>
    <property type="evidence" value="ECO:0007669"/>
    <property type="project" value="TreeGrafter"/>
</dbReference>
<organism evidence="6 9">
    <name type="scientific">Mycobacterium bouchedurhonense</name>
    <dbReference type="NCBI Taxonomy" id="701041"/>
    <lineage>
        <taxon>Bacteria</taxon>
        <taxon>Bacillati</taxon>
        <taxon>Actinomycetota</taxon>
        <taxon>Actinomycetes</taxon>
        <taxon>Mycobacteriales</taxon>
        <taxon>Mycobacteriaceae</taxon>
        <taxon>Mycobacterium</taxon>
        <taxon>Mycobacterium avium complex (MAC)</taxon>
    </lineage>
</organism>
<dbReference type="PANTHER" id="PTHR30055:SF234">
    <property type="entry name" value="HTH-TYPE TRANSCRIPTIONAL REGULATOR BETI"/>
    <property type="match status" value="1"/>
</dbReference>
<keyword evidence="8" id="KW-1185">Reference proteome</keyword>
<dbReference type="SUPFAM" id="SSF46689">
    <property type="entry name" value="Homeodomain-like"/>
    <property type="match status" value="1"/>
</dbReference>
<evidence type="ECO:0000313" key="7">
    <source>
        <dbReference type="EMBL" id="ORA53617.1"/>
    </source>
</evidence>
<feature type="region of interest" description="Disordered" evidence="4">
    <location>
        <begin position="1"/>
        <end position="21"/>
    </location>
</feature>
<evidence type="ECO:0000313" key="9">
    <source>
        <dbReference type="Proteomes" id="UP001207588"/>
    </source>
</evidence>
<evidence type="ECO:0000313" key="6">
    <source>
        <dbReference type="EMBL" id="MCV6990075.1"/>
    </source>
</evidence>
<name>A0AAW5S530_MYCBC</name>
<accession>A0AAW5S530</accession>
<dbReference type="InterPro" id="IPR009057">
    <property type="entry name" value="Homeodomain-like_sf"/>
</dbReference>
<dbReference type="EMBL" id="MVHL01000011">
    <property type="protein sequence ID" value="ORA53617.1"/>
    <property type="molecule type" value="Genomic_DNA"/>
</dbReference>
<evidence type="ECO:0000256" key="3">
    <source>
        <dbReference type="ARBA" id="ARBA00023163"/>
    </source>
</evidence>
<dbReference type="Pfam" id="PF00440">
    <property type="entry name" value="TetR_N"/>
    <property type="match status" value="1"/>
</dbReference>
<reference evidence="6" key="2">
    <citation type="submission" date="2020-07" db="EMBL/GenBank/DDBJ databases">
        <authorList>
            <person name="Pettersson B.M.F."/>
            <person name="Behra P.R.K."/>
            <person name="Ramesh M."/>
            <person name="Das S."/>
            <person name="Dasgupta S."/>
            <person name="Kirsebom L.A."/>
        </authorList>
    </citation>
    <scope>NUCLEOTIDE SEQUENCE</scope>
    <source>
        <strain evidence="6">DSM 45439</strain>
    </source>
</reference>
<dbReference type="InterPro" id="IPR050109">
    <property type="entry name" value="HTH-type_TetR-like_transc_reg"/>
</dbReference>
<evidence type="ECO:0000256" key="1">
    <source>
        <dbReference type="ARBA" id="ARBA00023015"/>
    </source>
</evidence>
<evidence type="ECO:0000259" key="5">
    <source>
        <dbReference type="Pfam" id="PF00440"/>
    </source>
</evidence>
<gene>
    <name evidence="7" type="ORF">BST19_10580</name>
    <name evidence="6" type="ORF">H7I91_12335</name>
</gene>
<dbReference type="Proteomes" id="UP000192293">
    <property type="component" value="Unassembled WGS sequence"/>
</dbReference>
<dbReference type="GO" id="GO:0000976">
    <property type="term" value="F:transcription cis-regulatory region binding"/>
    <property type="evidence" value="ECO:0007669"/>
    <property type="project" value="TreeGrafter"/>
</dbReference>
<evidence type="ECO:0000256" key="2">
    <source>
        <dbReference type="ARBA" id="ARBA00023125"/>
    </source>
</evidence>
<feature type="domain" description="HTH tetR-type" evidence="5">
    <location>
        <begin position="26"/>
        <end position="73"/>
    </location>
</feature>
<dbReference type="InterPro" id="IPR001647">
    <property type="entry name" value="HTH_TetR"/>
</dbReference>
<dbReference type="EMBL" id="JACKTG010000032">
    <property type="protein sequence ID" value="MCV6990075.1"/>
    <property type="molecule type" value="Genomic_DNA"/>
</dbReference>
<evidence type="ECO:0000313" key="8">
    <source>
        <dbReference type="Proteomes" id="UP000192293"/>
    </source>
</evidence>
<sequence length="235" mass="26116">MPEPGTESPAGQRRRNASGESTRVMLMEVAERLFATRGIEAVTLREIQQAAGQSNTSVIRYHFGSRDNLIRALISYRQASLGADRQEMLAAMREQGKEADPRAVVWLLVRPLANSIAAGEMFAPFLARLAEDPRARSDYWPDHIDNEWTQEKVEELVEAALQDLPGRVRRGRTFQLYVSLINVLAAAARSGHGLSEAQLHNYVDTWVGMLTAPVSYETRALMAERGDTPPSRADA</sequence>
<reference evidence="7 8" key="1">
    <citation type="submission" date="2017-02" db="EMBL/GenBank/DDBJ databases">
        <title>The new phylogeny of genus Mycobacterium.</title>
        <authorList>
            <person name="Tortoli E."/>
            <person name="Trovato A."/>
            <person name="Cirillo D.M."/>
        </authorList>
    </citation>
    <scope>NUCLEOTIDE SEQUENCE [LARGE SCALE GENOMIC DNA]</scope>
    <source>
        <strain evidence="7 8">DSM 45439</strain>
    </source>
</reference>
<proteinExistence type="predicted"/>
<reference evidence="6" key="3">
    <citation type="journal article" date="2022" name="BMC Genomics">
        <title>Comparative genome analysis of mycobacteria focusing on tRNA and non-coding RNA.</title>
        <authorList>
            <person name="Behra P.R.K."/>
            <person name="Pettersson B.M.F."/>
            <person name="Ramesh M."/>
            <person name="Das S."/>
            <person name="Dasgupta S."/>
            <person name="Kirsebom L.A."/>
        </authorList>
    </citation>
    <scope>NUCLEOTIDE SEQUENCE</scope>
    <source>
        <strain evidence="6">DSM 45439</strain>
    </source>
</reference>
<dbReference type="RefSeq" id="WP_031345010.1">
    <property type="nucleotide sequence ID" value="NZ_JACKTG010000032.1"/>
</dbReference>